<evidence type="ECO:0000313" key="3">
    <source>
        <dbReference type="Proteomes" id="UP000727907"/>
    </source>
</evidence>
<organism evidence="2 3">
    <name type="scientific">Reyranella humidisoli</name>
    <dbReference type="NCBI Taxonomy" id="2849149"/>
    <lineage>
        <taxon>Bacteria</taxon>
        <taxon>Pseudomonadati</taxon>
        <taxon>Pseudomonadota</taxon>
        <taxon>Alphaproteobacteria</taxon>
        <taxon>Hyphomicrobiales</taxon>
        <taxon>Reyranellaceae</taxon>
        <taxon>Reyranella</taxon>
    </lineage>
</organism>
<feature type="compositionally biased region" description="Basic residues" evidence="1">
    <location>
        <begin position="131"/>
        <end position="142"/>
    </location>
</feature>
<feature type="region of interest" description="Disordered" evidence="1">
    <location>
        <begin position="118"/>
        <end position="142"/>
    </location>
</feature>
<protein>
    <submittedName>
        <fullName evidence="2">DUF2442 domain-containing protein</fullName>
    </submittedName>
</protein>
<feature type="compositionally biased region" description="Low complexity" evidence="1">
    <location>
        <begin position="118"/>
        <end position="130"/>
    </location>
</feature>
<dbReference type="RefSeq" id="WP_216957602.1">
    <property type="nucleotide sequence ID" value="NZ_JAHOPB010000001.1"/>
</dbReference>
<comment type="caution">
    <text evidence="2">The sequence shown here is derived from an EMBL/GenBank/DDBJ whole genome shotgun (WGS) entry which is preliminary data.</text>
</comment>
<dbReference type="Pfam" id="PF10387">
    <property type="entry name" value="DUF2442"/>
    <property type="match status" value="1"/>
</dbReference>
<accession>A0ABS6IFI3</accession>
<sequence length="142" mass="15393">MAGDRSKAELDREIDRALARGRRRAVTEPQAERAHYERRTGRVVVDLTNGCSFVFPARSLQGLAQATDAELADIEILGAGHGLHWPALDADFTVPGLLMGVFGTRAWMMSELARRAGQTKSKAKAAAARANGRKGGRPRRVA</sequence>
<keyword evidence="3" id="KW-1185">Reference proteome</keyword>
<dbReference type="InterPro" id="IPR018841">
    <property type="entry name" value="DUF2442"/>
</dbReference>
<evidence type="ECO:0000256" key="1">
    <source>
        <dbReference type="SAM" id="MobiDB-lite"/>
    </source>
</evidence>
<gene>
    <name evidence="2" type="ORF">KQ910_06235</name>
</gene>
<name>A0ABS6IFI3_9HYPH</name>
<evidence type="ECO:0000313" key="2">
    <source>
        <dbReference type="EMBL" id="MBU8873354.1"/>
    </source>
</evidence>
<reference evidence="2 3" key="1">
    <citation type="submission" date="2021-06" db="EMBL/GenBank/DDBJ databases">
        <authorList>
            <person name="Lee D.H."/>
        </authorList>
    </citation>
    <scope>NUCLEOTIDE SEQUENCE [LARGE SCALE GENOMIC DNA]</scope>
    <source>
        <strain evidence="2 3">MMS21-HV4-11</strain>
    </source>
</reference>
<dbReference type="Proteomes" id="UP000727907">
    <property type="component" value="Unassembled WGS sequence"/>
</dbReference>
<proteinExistence type="predicted"/>
<dbReference type="EMBL" id="JAHOPB010000001">
    <property type="protein sequence ID" value="MBU8873354.1"/>
    <property type="molecule type" value="Genomic_DNA"/>
</dbReference>